<dbReference type="PANTHER" id="PTHR43135:SF3">
    <property type="entry name" value="ALPHA-D-RIBOSE 1-METHYLPHOSPHONATE 5-TRIPHOSPHATE DIPHOSPHATASE"/>
    <property type="match status" value="1"/>
</dbReference>
<dbReference type="InterPro" id="IPR006680">
    <property type="entry name" value="Amidohydro-rel"/>
</dbReference>
<dbReference type="SUPFAM" id="SSF51338">
    <property type="entry name" value="Composite domain of metallo-dependent hydrolases"/>
    <property type="match status" value="2"/>
</dbReference>
<dbReference type="InterPro" id="IPR032466">
    <property type="entry name" value="Metal_Hydrolase"/>
</dbReference>
<dbReference type="EMBL" id="CP036433">
    <property type="protein sequence ID" value="QDU94714.1"/>
    <property type="molecule type" value="Genomic_DNA"/>
</dbReference>
<dbReference type="EC" id="3.5.2.5" evidence="3"/>
<dbReference type="CDD" id="cd01309">
    <property type="entry name" value="Met_dep_hydrolase_C"/>
    <property type="match status" value="1"/>
</dbReference>
<protein>
    <submittedName>
        <fullName evidence="3">Allantoinase</fullName>
        <ecNumber evidence="3">3.5.2.5</ecNumber>
    </submittedName>
</protein>
<keyword evidence="3" id="KW-0378">Hydrolase</keyword>
<evidence type="ECO:0000259" key="2">
    <source>
        <dbReference type="Pfam" id="PF01979"/>
    </source>
</evidence>
<dbReference type="PANTHER" id="PTHR43135">
    <property type="entry name" value="ALPHA-D-RIBOSE 1-METHYLPHOSPHONATE 5-TRIPHOSPHATE DIPHOSPHATASE"/>
    <property type="match status" value="1"/>
</dbReference>
<dbReference type="Gene3D" id="3.20.20.140">
    <property type="entry name" value="Metal-dependent hydrolases"/>
    <property type="match status" value="2"/>
</dbReference>
<feature type="compositionally biased region" description="Basic and acidic residues" evidence="1">
    <location>
        <begin position="559"/>
        <end position="581"/>
    </location>
</feature>
<dbReference type="Proteomes" id="UP000317648">
    <property type="component" value="Chromosome"/>
</dbReference>
<feature type="domain" description="Amidohydrolase-related" evidence="2">
    <location>
        <begin position="342"/>
        <end position="429"/>
    </location>
</feature>
<dbReference type="InterPro" id="IPR051781">
    <property type="entry name" value="Metallo-dep_Hydrolase"/>
</dbReference>
<dbReference type="Gene3D" id="2.30.40.10">
    <property type="entry name" value="Urease, subunit C, domain 1"/>
    <property type="match status" value="2"/>
</dbReference>
<proteinExistence type="predicted"/>
<dbReference type="KEGG" id="lcre:Pla8534_25200"/>
<feature type="region of interest" description="Disordered" evidence="1">
    <location>
        <begin position="97"/>
        <end position="118"/>
    </location>
</feature>
<evidence type="ECO:0000313" key="3">
    <source>
        <dbReference type="EMBL" id="QDU94714.1"/>
    </source>
</evidence>
<evidence type="ECO:0000313" key="4">
    <source>
        <dbReference type="Proteomes" id="UP000317648"/>
    </source>
</evidence>
<sequence>MLLCCALLLVSPGESAPPRTAVVEGLPDHPSRHYVLTGATIHTAPGRVLQNASIRIREGRIQAIGQDLEVPAGARVIDFSGRTLYAGLIDAYSELSETKDTKGQPSNHEHAGAPHWNDEVQPQFRVADHWRPDAKVNRSAREHGIVLRLVAPHEGILRGQSALVSTGSGEAADLLLQSSTAQHLRLTVSPNHNHGDDSRAHYPNSPMGAVALARQTFYDAQWLTSAQQAAQAEGRLARLEQNDALAELARHLDRHGLFIADGMNEQYLLRADRFAREFSLRLAVLGSGREYRRLEAVAATGRPLLLPIKFPQPPNVSTPEAAMGVSLEQMLHWDLAPENPARLARAGVKFALTSRGLKEASDFLPAVRKAVSRGLPAETALAALTTTPAELLGVADFGVLEPGKSATLIVCDGDLFADETKILETWIEGRRYPRQEEAAHPLAGMWRLSLPDPQQTTQWHLHLAGEGEKLSGDLQPDAQDRRNSKHAKRTIALQKVGLRGDRFSCLFAADYFGGSGFAQLSAVVSQPPGKATRLLGEVVWPDGRSTPITADAIPAAPVGEDKPAKTAAEKPAADKEKVAEPAADKSAGASYAVNYPLGAFGLPGPPEQPGVVLFKNAVVWTCAEQGKLPRASVLVRNGLIAAIGEDLEAPRGARVIDLEGKHLTPGLIDCHSHMATDGGINESAQAITAEVRIGDFIDSNDTTIYWQLAGGVTTSNILHGSANPIGGQNQVIKLRWGALPEEMKLAEAPPGIKFALGENVKQSNWGDRYTTRYPQTRMGVEQIIRERFQSAKEYAQNWEQWRRSPQGLPPRRDLELEAIAEILSGQRWLHCHSYRQDEILALLRTCDDFGVTIGTLQHILEGYKVADAIAAHGAMGSAFSDWWAYKLEVYDAIPHNGAMMHQAGVVVSFNSDDRELGRRLNTEAAKAIKYGGLSEVEALKFVTLNPARQLRIDQHVGSLEPGKHADLVIWNGPPLSTMSRCEQTWVDGRVYFDRTADQERRREVAGMRRTLVQKILASHEEMLDEGEEEPNEADLWPREDLFCGHGH</sequence>
<feature type="domain" description="Amidohydrolase-related" evidence="2">
    <location>
        <begin position="900"/>
        <end position="978"/>
    </location>
</feature>
<feature type="compositionally biased region" description="Basic and acidic residues" evidence="1">
    <location>
        <begin position="1035"/>
        <end position="1047"/>
    </location>
</feature>
<keyword evidence="4" id="KW-1185">Reference proteome</keyword>
<dbReference type="SUPFAM" id="SSF51556">
    <property type="entry name" value="Metallo-dependent hydrolases"/>
    <property type="match status" value="1"/>
</dbReference>
<name>A0A518DSA5_9BACT</name>
<dbReference type="RefSeq" id="WP_197443226.1">
    <property type="nucleotide sequence ID" value="NZ_CP036433.1"/>
</dbReference>
<dbReference type="InterPro" id="IPR011059">
    <property type="entry name" value="Metal-dep_hydrolase_composite"/>
</dbReference>
<feature type="region of interest" description="Disordered" evidence="1">
    <location>
        <begin position="1022"/>
        <end position="1047"/>
    </location>
</feature>
<feature type="compositionally biased region" description="Acidic residues" evidence="1">
    <location>
        <begin position="1022"/>
        <end position="1032"/>
    </location>
</feature>
<evidence type="ECO:0000256" key="1">
    <source>
        <dbReference type="SAM" id="MobiDB-lite"/>
    </source>
</evidence>
<feature type="region of interest" description="Disordered" evidence="1">
    <location>
        <begin position="555"/>
        <end position="581"/>
    </location>
</feature>
<reference evidence="3 4" key="1">
    <citation type="submission" date="2019-02" db="EMBL/GenBank/DDBJ databases">
        <title>Deep-cultivation of Planctomycetes and their phenomic and genomic characterization uncovers novel biology.</title>
        <authorList>
            <person name="Wiegand S."/>
            <person name="Jogler M."/>
            <person name="Boedeker C."/>
            <person name="Pinto D."/>
            <person name="Vollmers J."/>
            <person name="Rivas-Marin E."/>
            <person name="Kohn T."/>
            <person name="Peeters S.H."/>
            <person name="Heuer A."/>
            <person name="Rast P."/>
            <person name="Oberbeckmann S."/>
            <person name="Bunk B."/>
            <person name="Jeske O."/>
            <person name="Meyerdierks A."/>
            <person name="Storesund J.E."/>
            <person name="Kallscheuer N."/>
            <person name="Luecker S."/>
            <person name="Lage O.M."/>
            <person name="Pohl T."/>
            <person name="Merkel B.J."/>
            <person name="Hornburger P."/>
            <person name="Mueller R.-W."/>
            <person name="Bruemmer F."/>
            <person name="Labrenz M."/>
            <person name="Spormann A.M."/>
            <person name="Op den Camp H."/>
            <person name="Overmann J."/>
            <person name="Amann R."/>
            <person name="Jetten M.S.M."/>
            <person name="Mascher T."/>
            <person name="Medema M.H."/>
            <person name="Devos D.P."/>
            <person name="Kaster A.-K."/>
            <person name="Ovreas L."/>
            <person name="Rohde M."/>
            <person name="Galperin M.Y."/>
            <person name="Jogler C."/>
        </authorList>
    </citation>
    <scope>NUCLEOTIDE SEQUENCE [LARGE SCALE GENOMIC DNA]</scope>
    <source>
        <strain evidence="3 4">Pla85_3_4</strain>
    </source>
</reference>
<gene>
    <name evidence="3" type="primary">allB</name>
    <name evidence="3" type="ORF">Pla8534_25200</name>
</gene>
<accession>A0A518DSA5</accession>
<dbReference type="Pfam" id="PF01979">
    <property type="entry name" value="Amidohydro_1"/>
    <property type="match status" value="2"/>
</dbReference>
<dbReference type="GO" id="GO:0004038">
    <property type="term" value="F:allantoinase activity"/>
    <property type="evidence" value="ECO:0007669"/>
    <property type="project" value="UniProtKB-EC"/>
</dbReference>
<dbReference type="AlphaFoldDB" id="A0A518DSA5"/>
<organism evidence="3 4">
    <name type="scientific">Lignipirellula cremea</name>
    <dbReference type="NCBI Taxonomy" id="2528010"/>
    <lineage>
        <taxon>Bacteria</taxon>
        <taxon>Pseudomonadati</taxon>
        <taxon>Planctomycetota</taxon>
        <taxon>Planctomycetia</taxon>
        <taxon>Pirellulales</taxon>
        <taxon>Pirellulaceae</taxon>
        <taxon>Lignipirellula</taxon>
    </lineage>
</organism>